<proteinExistence type="predicted"/>
<dbReference type="InterPro" id="IPR036388">
    <property type="entry name" value="WH-like_DNA-bd_sf"/>
</dbReference>
<dbReference type="STRING" id="742743.HMPREF9453_01431"/>
<keyword evidence="2" id="KW-1185">Reference proteome</keyword>
<dbReference type="AlphaFoldDB" id="H1D1E3"/>
<sequence>MQVSSQFTIAIHMLSYIALYQHKEKITSDVLAGSIEVNPVIIRRLLSRLKGAGMITVHRGTGGTFLAREPKDITLLDVYEATENLKEEGLFHFHEHPNPRCPVGRDIHHALDGKLAEVQKAMEDKLASFTLSDVAGDITV</sequence>
<dbReference type="SUPFAM" id="SSF46785">
    <property type="entry name" value="Winged helix' DNA-binding domain"/>
    <property type="match status" value="1"/>
</dbReference>
<dbReference type="InterPro" id="IPR000944">
    <property type="entry name" value="Tscrpt_reg_Rrf2"/>
</dbReference>
<dbReference type="HOGENOM" id="CLU_107144_4_2_9"/>
<dbReference type="InterPro" id="IPR036390">
    <property type="entry name" value="WH_DNA-bd_sf"/>
</dbReference>
<dbReference type="PATRIC" id="fig|742743.3.peg.1455"/>
<dbReference type="Proteomes" id="UP000003277">
    <property type="component" value="Unassembled WGS sequence"/>
</dbReference>
<dbReference type="PROSITE" id="PS51197">
    <property type="entry name" value="HTH_RRF2_2"/>
    <property type="match status" value="1"/>
</dbReference>
<dbReference type="EMBL" id="ADLT01000048">
    <property type="protein sequence ID" value="EHO62650.1"/>
    <property type="molecule type" value="Genomic_DNA"/>
</dbReference>
<accession>H1D1E3</accession>
<gene>
    <name evidence="1" type="ORF">HMPREF9453_01431</name>
</gene>
<name>H1D1E3_9FIRM</name>
<dbReference type="OrthoDB" id="213028at2"/>
<dbReference type="eggNOG" id="COG1959">
    <property type="taxonomic scope" value="Bacteria"/>
</dbReference>
<dbReference type="FunFam" id="1.10.10.10:FF:000138">
    <property type="entry name" value="Rrf2 family transcriptional regulator"/>
    <property type="match status" value="1"/>
</dbReference>
<evidence type="ECO:0000313" key="1">
    <source>
        <dbReference type="EMBL" id="EHO62650.1"/>
    </source>
</evidence>
<dbReference type="PANTHER" id="PTHR33221">
    <property type="entry name" value="WINGED HELIX-TURN-HELIX TRANSCRIPTIONAL REGULATOR, RRF2 FAMILY"/>
    <property type="match status" value="1"/>
</dbReference>
<organism evidence="1 2">
    <name type="scientific">Dialister succinatiphilus YIT 11850</name>
    <dbReference type="NCBI Taxonomy" id="742743"/>
    <lineage>
        <taxon>Bacteria</taxon>
        <taxon>Bacillati</taxon>
        <taxon>Bacillota</taxon>
        <taxon>Negativicutes</taxon>
        <taxon>Veillonellales</taxon>
        <taxon>Veillonellaceae</taxon>
        <taxon>Dialister</taxon>
    </lineage>
</organism>
<dbReference type="Pfam" id="PF02082">
    <property type="entry name" value="Rrf2"/>
    <property type="match status" value="1"/>
</dbReference>
<evidence type="ECO:0000313" key="2">
    <source>
        <dbReference type="Proteomes" id="UP000003277"/>
    </source>
</evidence>
<dbReference type="PANTHER" id="PTHR33221:SF15">
    <property type="entry name" value="HTH-TYPE TRANSCRIPTIONAL REGULATOR YWGB-RELATED"/>
    <property type="match status" value="1"/>
</dbReference>
<dbReference type="GO" id="GO:0003700">
    <property type="term" value="F:DNA-binding transcription factor activity"/>
    <property type="evidence" value="ECO:0007669"/>
    <property type="project" value="TreeGrafter"/>
</dbReference>
<dbReference type="RefSeq" id="WP_008859925.1">
    <property type="nucleotide sequence ID" value="NZ_JH591188.1"/>
</dbReference>
<dbReference type="Gene3D" id="1.10.10.10">
    <property type="entry name" value="Winged helix-like DNA-binding domain superfamily/Winged helix DNA-binding domain"/>
    <property type="match status" value="1"/>
</dbReference>
<protein>
    <submittedName>
        <fullName evidence="1">Rrf2 family protein</fullName>
    </submittedName>
</protein>
<reference evidence="1 2" key="1">
    <citation type="submission" date="2011-11" db="EMBL/GenBank/DDBJ databases">
        <title>The Genome Sequence of Dialister succinatiphilus YIT 11850.</title>
        <authorList>
            <consortium name="The Broad Institute Genome Sequencing Platform"/>
            <person name="Earl A."/>
            <person name="Ward D."/>
            <person name="Feldgarden M."/>
            <person name="Gevers D."/>
            <person name="Morotomi M."/>
            <person name="Young S.K."/>
            <person name="Zeng Q."/>
            <person name="Gargeya S."/>
            <person name="Fitzgerald M."/>
            <person name="Haas B."/>
            <person name="Abouelleil A."/>
            <person name="Alvarado L."/>
            <person name="Arachchi H.M."/>
            <person name="Berlin A."/>
            <person name="Brown A."/>
            <person name="Chapman S.B."/>
            <person name="Dunbar C."/>
            <person name="Gearin G."/>
            <person name="Goldberg J."/>
            <person name="Griggs A."/>
            <person name="Gujja S."/>
            <person name="Heiman D."/>
            <person name="Howarth C."/>
            <person name="Lui A."/>
            <person name="MacDonald P.J.P."/>
            <person name="Montmayeur A."/>
            <person name="Murphy C."/>
            <person name="Neiman D."/>
            <person name="Pearson M."/>
            <person name="Priest M."/>
            <person name="Roberts A."/>
            <person name="Saif S."/>
            <person name="Shea T."/>
            <person name="Sisk P."/>
            <person name="Stolte C."/>
            <person name="Sykes S."/>
            <person name="Wortman J."/>
            <person name="Nusbaum C."/>
            <person name="Birren B."/>
        </authorList>
    </citation>
    <scope>NUCLEOTIDE SEQUENCE [LARGE SCALE GENOMIC DNA]</scope>
    <source>
        <strain evidence="1 2">YIT 11850</strain>
    </source>
</reference>
<comment type="caution">
    <text evidence="1">The sequence shown here is derived from an EMBL/GenBank/DDBJ whole genome shotgun (WGS) entry which is preliminary data.</text>
</comment>
<dbReference type="GO" id="GO:0005829">
    <property type="term" value="C:cytosol"/>
    <property type="evidence" value="ECO:0007669"/>
    <property type="project" value="TreeGrafter"/>
</dbReference>